<dbReference type="AlphaFoldDB" id="A0A9N9PLB1"/>
<comment type="caution">
    <text evidence="2">The sequence shown here is derived from an EMBL/GenBank/DDBJ whole genome shotgun (WGS) entry which is preliminary data.</text>
</comment>
<evidence type="ECO:0000313" key="2">
    <source>
        <dbReference type="EMBL" id="CAG8950916.1"/>
    </source>
</evidence>
<evidence type="ECO:0000313" key="3">
    <source>
        <dbReference type="Proteomes" id="UP000696280"/>
    </source>
</evidence>
<keyword evidence="1" id="KW-0472">Membrane</keyword>
<dbReference type="Proteomes" id="UP000696280">
    <property type="component" value="Unassembled WGS sequence"/>
</dbReference>
<dbReference type="OrthoDB" id="10536625at2759"/>
<keyword evidence="3" id="KW-1185">Reference proteome</keyword>
<reference evidence="2" key="1">
    <citation type="submission" date="2021-07" db="EMBL/GenBank/DDBJ databases">
        <authorList>
            <person name="Durling M."/>
        </authorList>
    </citation>
    <scope>NUCLEOTIDE SEQUENCE</scope>
</reference>
<name>A0A9N9PLB1_9HELO</name>
<sequence length="190" mass="21394">MNLTEALENTLGRWMEMRRHLRGIAEFARGEVKGEKEKGEGGEGKVVKGIVDEVIEEIRTLNGDVDMDLNLNKDTKTSSHVNLTEASGGVNTLPSIPLLPRGINDATTKPSSPLTLGLILSISLLLAIVVFAYKLYRWHKYGKRSLRTRMEEMELREMVVGKAYGGRYKNRSQVMRYRDEVEVEEEVEGA</sequence>
<proteinExistence type="predicted"/>
<evidence type="ECO:0000256" key="1">
    <source>
        <dbReference type="SAM" id="Phobius"/>
    </source>
</evidence>
<gene>
    <name evidence="2" type="ORF">HYFRA_00003133</name>
</gene>
<dbReference type="EMBL" id="CAJVRL010000038">
    <property type="protein sequence ID" value="CAG8950916.1"/>
    <property type="molecule type" value="Genomic_DNA"/>
</dbReference>
<keyword evidence="1" id="KW-1133">Transmembrane helix</keyword>
<keyword evidence="1" id="KW-0812">Transmembrane</keyword>
<feature type="transmembrane region" description="Helical" evidence="1">
    <location>
        <begin position="114"/>
        <end position="136"/>
    </location>
</feature>
<organism evidence="2 3">
    <name type="scientific">Hymenoscyphus fraxineus</name>
    <dbReference type="NCBI Taxonomy" id="746836"/>
    <lineage>
        <taxon>Eukaryota</taxon>
        <taxon>Fungi</taxon>
        <taxon>Dikarya</taxon>
        <taxon>Ascomycota</taxon>
        <taxon>Pezizomycotina</taxon>
        <taxon>Leotiomycetes</taxon>
        <taxon>Helotiales</taxon>
        <taxon>Helotiaceae</taxon>
        <taxon>Hymenoscyphus</taxon>
    </lineage>
</organism>
<accession>A0A9N9PLB1</accession>
<protein>
    <submittedName>
        <fullName evidence="2">Uncharacterized protein</fullName>
    </submittedName>
</protein>